<gene>
    <name evidence="4" type="ORF">GCM10023258_37890</name>
</gene>
<organism evidence="4 5">
    <name type="scientific">Terrabacter aeriphilus</name>
    <dbReference type="NCBI Taxonomy" id="515662"/>
    <lineage>
        <taxon>Bacteria</taxon>
        <taxon>Bacillati</taxon>
        <taxon>Actinomycetota</taxon>
        <taxon>Actinomycetes</taxon>
        <taxon>Micrococcales</taxon>
        <taxon>Intrasporangiaceae</taxon>
        <taxon>Terrabacter</taxon>
    </lineage>
</organism>
<comment type="similarity">
    <text evidence="1">Belongs to the thioesterase PaaI family.</text>
</comment>
<dbReference type="SUPFAM" id="SSF54637">
    <property type="entry name" value="Thioesterase/thiol ester dehydrase-isomerase"/>
    <property type="match status" value="1"/>
</dbReference>
<dbReference type="PANTHER" id="PTHR21660:SF1">
    <property type="entry name" value="ACYL-COENZYME A THIOESTERASE 13"/>
    <property type="match status" value="1"/>
</dbReference>
<keyword evidence="5" id="KW-1185">Reference proteome</keyword>
<evidence type="ECO:0000313" key="5">
    <source>
        <dbReference type="Proteomes" id="UP001500427"/>
    </source>
</evidence>
<dbReference type="InterPro" id="IPR029069">
    <property type="entry name" value="HotDog_dom_sf"/>
</dbReference>
<reference evidence="5" key="1">
    <citation type="journal article" date="2019" name="Int. J. Syst. Evol. Microbiol.">
        <title>The Global Catalogue of Microorganisms (GCM) 10K type strain sequencing project: providing services to taxonomists for standard genome sequencing and annotation.</title>
        <authorList>
            <consortium name="The Broad Institute Genomics Platform"/>
            <consortium name="The Broad Institute Genome Sequencing Center for Infectious Disease"/>
            <person name="Wu L."/>
            <person name="Ma J."/>
        </authorList>
    </citation>
    <scope>NUCLEOTIDE SEQUENCE [LARGE SCALE GENOMIC DNA]</scope>
    <source>
        <strain evidence="5">JCM 17687</strain>
    </source>
</reference>
<sequence length="165" mass="17840">MPDAPVDVDRDLPLSIQERLYPNLPCFGCGPGNAKGLQLRSHPLGSGGADGVVASFTPWPEHDNGLGFLNGGIIGTVLDCHSAAAVMLEAERQGWPPLPGADLSYVTAGLDVRYLRPAPLHDTVELHAVVTEADEPQMTVRVELRFDGKVRAEATALWKRWRPRA</sequence>
<protein>
    <submittedName>
        <fullName evidence="4">PaaI family thioesterase</fullName>
    </submittedName>
</protein>
<name>A0ABP9JPP2_9MICO</name>
<dbReference type="CDD" id="cd03443">
    <property type="entry name" value="PaaI_thioesterase"/>
    <property type="match status" value="1"/>
</dbReference>
<dbReference type="InterPro" id="IPR006683">
    <property type="entry name" value="Thioestr_dom"/>
</dbReference>
<dbReference type="Gene3D" id="3.10.129.10">
    <property type="entry name" value="Hotdog Thioesterase"/>
    <property type="match status" value="1"/>
</dbReference>
<dbReference type="Pfam" id="PF03061">
    <property type="entry name" value="4HBT"/>
    <property type="match status" value="1"/>
</dbReference>
<dbReference type="InterPro" id="IPR039298">
    <property type="entry name" value="ACOT13"/>
</dbReference>
<proteinExistence type="inferred from homology"/>
<evidence type="ECO:0000256" key="2">
    <source>
        <dbReference type="ARBA" id="ARBA00022801"/>
    </source>
</evidence>
<accession>A0ABP9JPP2</accession>
<dbReference type="Proteomes" id="UP001500427">
    <property type="component" value="Unassembled WGS sequence"/>
</dbReference>
<feature type="domain" description="Thioesterase" evidence="3">
    <location>
        <begin position="67"/>
        <end position="145"/>
    </location>
</feature>
<keyword evidence="2" id="KW-0378">Hydrolase</keyword>
<dbReference type="PANTHER" id="PTHR21660">
    <property type="entry name" value="THIOESTERASE SUPERFAMILY MEMBER-RELATED"/>
    <property type="match status" value="1"/>
</dbReference>
<comment type="caution">
    <text evidence="4">The sequence shown here is derived from an EMBL/GenBank/DDBJ whole genome shotgun (WGS) entry which is preliminary data.</text>
</comment>
<dbReference type="RefSeq" id="WP_345509090.1">
    <property type="nucleotide sequence ID" value="NZ_BAABIW010000028.1"/>
</dbReference>
<evidence type="ECO:0000313" key="4">
    <source>
        <dbReference type="EMBL" id="GAA5035716.1"/>
    </source>
</evidence>
<evidence type="ECO:0000256" key="1">
    <source>
        <dbReference type="ARBA" id="ARBA00008324"/>
    </source>
</evidence>
<dbReference type="EMBL" id="BAABIW010000028">
    <property type="protein sequence ID" value="GAA5035716.1"/>
    <property type="molecule type" value="Genomic_DNA"/>
</dbReference>
<evidence type="ECO:0000259" key="3">
    <source>
        <dbReference type="Pfam" id="PF03061"/>
    </source>
</evidence>